<dbReference type="Pfam" id="PF19016">
    <property type="entry name" value="DUF5745"/>
    <property type="match status" value="1"/>
</dbReference>
<dbReference type="Ensembl" id="ENSGMOT00000047871.1">
    <property type="protein sequence ID" value="ENSGMOP00000033810.1"/>
    <property type="gene ID" value="ENSGMOG00000000414.2"/>
</dbReference>
<dbReference type="GO" id="GO:0005813">
    <property type="term" value="C:centrosome"/>
    <property type="evidence" value="ECO:0007669"/>
    <property type="project" value="InterPro"/>
</dbReference>
<feature type="compositionally biased region" description="Low complexity" evidence="1">
    <location>
        <begin position="49"/>
        <end position="69"/>
    </location>
</feature>
<protein>
    <recommendedName>
        <fullName evidence="2">DUF5745 domain-containing protein</fullName>
    </recommendedName>
</protein>
<accession>A0A8C5ALF7</accession>
<evidence type="ECO:0000313" key="3">
    <source>
        <dbReference type="Ensembl" id="ENSGMOP00000033810.1"/>
    </source>
</evidence>
<feature type="compositionally biased region" description="Basic residues" evidence="1">
    <location>
        <begin position="72"/>
        <end position="84"/>
    </location>
</feature>
<dbReference type="PANTHER" id="PTHR22545:SF0">
    <property type="entry name" value="CENTROSOMAL PROTEIN OF 95 KDA"/>
    <property type="match status" value="1"/>
</dbReference>
<keyword evidence="4" id="KW-1185">Reference proteome</keyword>
<reference evidence="3" key="1">
    <citation type="submission" date="2025-08" db="UniProtKB">
        <authorList>
            <consortium name="Ensembl"/>
        </authorList>
    </citation>
    <scope>IDENTIFICATION</scope>
</reference>
<dbReference type="InterPro" id="IPR026619">
    <property type="entry name" value="CEP95"/>
</dbReference>
<dbReference type="GO" id="GO:0000922">
    <property type="term" value="C:spindle pole"/>
    <property type="evidence" value="ECO:0007669"/>
    <property type="project" value="InterPro"/>
</dbReference>
<evidence type="ECO:0000256" key="1">
    <source>
        <dbReference type="SAM" id="MobiDB-lite"/>
    </source>
</evidence>
<feature type="region of interest" description="Disordered" evidence="1">
    <location>
        <begin position="49"/>
        <end position="84"/>
    </location>
</feature>
<dbReference type="InterPro" id="IPR036872">
    <property type="entry name" value="CH_dom_sf"/>
</dbReference>
<reference evidence="3" key="2">
    <citation type="submission" date="2025-09" db="UniProtKB">
        <authorList>
            <consortium name="Ensembl"/>
        </authorList>
    </citation>
    <scope>IDENTIFICATION</scope>
</reference>
<dbReference type="PANTHER" id="PTHR22545">
    <property type="entry name" value="CENTROSOMAL PROTEIN OF 95 KDA"/>
    <property type="match status" value="1"/>
</dbReference>
<feature type="domain" description="DUF5745" evidence="2">
    <location>
        <begin position="133"/>
        <end position="192"/>
    </location>
</feature>
<dbReference type="GeneTree" id="ENSGT00390000005412"/>
<dbReference type="Gene3D" id="1.10.418.10">
    <property type="entry name" value="Calponin-like domain"/>
    <property type="match status" value="1"/>
</dbReference>
<name>A0A8C5ALF7_GADMO</name>
<proteinExistence type="predicted"/>
<dbReference type="Proteomes" id="UP000694546">
    <property type="component" value="Chromosome 3"/>
</dbReference>
<evidence type="ECO:0000313" key="4">
    <source>
        <dbReference type="Proteomes" id="UP000694546"/>
    </source>
</evidence>
<sequence>MYFLAVLYCVHSYYILYITYGHITHFWHIIPNSVLFIFFQDIVESTATSPPTTPSCSSNPGTSSTTPDTPSKRRVPGSRRGMRRARQSWRNDWVDVANDLLRKCGVNFRLTKLADCVGNVFLAFYENILGVKVPGVIADPKTPEDDIHNVQSVIDSLALDYLQISLSHITGENLVRGDKESIKNLLEIFDGLLEYLNEEISEELHNGGLNEGLTEVFLPAVGRDGLRSTEQVVADMLERTSLSSSEW</sequence>
<organism evidence="3 4">
    <name type="scientific">Gadus morhua</name>
    <name type="common">Atlantic cod</name>
    <dbReference type="NCBI Taxonomy" id="8049"/>
    <lineage>
        <taxon>Eukaryota</taxon>
        <taxon>Metazoa</taxon>
        <taxon>Chordata</taxon>
        <taxon>Craniata</taxon>
        <taxon>Vertebrata</taxon>
        <taxon>Euteleostomi</taxon>
        <taxon>Actinopterygii</taxon>
        <taxon>Neopterygii</taxon>
        <taxon>Teleostei</taxon>
        <taxon>Neoteleostei</taxon>
        <taxon>Acanthomorphata</taxon>
        <taxon>Zeiogadaria</taxon>
        <taxon>Gadariae</taxon>
        <taxon>Gadiformes</taxon>
        <taxon>Gadoidei</taxon>
        <taxon>Gadidae</taxon>
        <taxon>Gadus</taxon>
    </lineage>
</organism>
<evidence type="ECO:0000259" key="2">
    <source>
        <dbReference type="Pfam" id="PF19016"/>
    </source>
</evidence>
<dbReference type="InterPro" id="IPR044039">
    <property type="entry name" value="DUF5745"/>
</dbReference>
<dbReference type="AlphaFoldDB" id="A0A8C5ALF7"/>